<dbReference type="AlphaFoldDB" id="A0A1H3FKQ4"/>
<keyword evidence="7" id="KW-1185">Reference proteome</keyword>
<evidence type="ECO:0000256" key="3">
    <source>
        <dbReference type="ARBA" id="ARBA00022723"/>
    </source>
</evidence>
<sequence>MLTPRRRPVRITRPGVVVLRANMGALLAVISGTDSCFWRSNSPPLTYLVAVAPFCQYFAAMRRCLSIFCLLLAGCGPRHADLPTFSVERKLLQLVVETPAGTNHEQRYNPTTNAFEPLRLAGLEAVVEFLPAPGNLGFVPGTSPPDEAQGQPGQPLPALLLAESQPAGTVLEVLPIALLMLDVDGLLRPVVVAVPARPSQRILPQATDWASLRRVYPGVRPFLDLWFRHRAPNTRIVGWKDEKAASLLVRQWMR</sequence>
<dbReference type="EC" id="3.6.1.1" evidence="2"/>
<dbReference type="GO" id="GO:0005737">
    <property type="term" value="C:cytoplasm"/>
    <property type="evidence" value="ECO:0007669"/>
    <property type="project" value="InterPro"/>
</dbReference>
<gene>
    <name evidence="6" type="ORF">SAMN04488069_10497</name>
</gene>
<dbReference type="GO" id="GO:0000287">
    <property type="term" value="F:magnesium ion binding"/>
    <property type="evidence" value="ECO:0007669"/>
    <property type="project" value="InterPro"/>
</dbReference>
<dbReference type="STRING" id="651662.SAMN04488069_10497"/>
<dbReference type="GO" id="GO:0004427">
    <property type="term" value="F:inorganic diphosphate phosphatase activity"/>
    <property type="evidence" value="ECO:0007669"/>
    <property type="project" value="UniProtKB-EC"/>
</dbReference>
<reference evidence="7" key="1">
    <citation type="submission" date="2016-10" db="EMBL/GenBank/DDBJ databases">
        <authorList>
            <person name="Varghese N."/>
            <person name="Submissions S."/>
        </authorList>
    </citation>
    <scope>NUCLEOTIDE SEQUENCE [LARGE SCALE GENOMIC DNA]</scope>
    <source>
        <strain evidence="7">CGMCC 1.8975</strain>
    </source>
</reference>
<keyword evidence="4" id="KW-0378">Hydrolase</keyword>
<protein>
    <recommendedName>
        <fullName evidence="2">inorganic diphosphatase</fullName>
        <ecNumber evidence="2">3.6.1.1</ecNumber>
    </recommendedName>
</protein>
<keyword evidence="5" id="KW-0460">Magnesium</keyword>
<evidence type="ECO:0000256" key="5">
    <source>
        <dbReference type="ARBA" id="ARBA00022842"/>
    </source>
</evidence>
<dbReference type="OrthoDB" id="5187599at2"/>
<evidence type="ECO:0000313" key="7">
    <source>
        <dbReference type="Proteomes" id="UP000199249"/>
    </source>
</evidence>
<proteinExistence type="predicted"/>
<dbReference type="InterPro" id="IPR008162">
    <property type="entry name" value="Pyrophosphatase"/>
</dbReference>
<keyword evidence="3" id="KW-0479">Metal-binding</keyword>
<dbReference type="SUPFAM" id="SSF50324">
    <property type="entry name" value="Inorganic pyrophosphatase"/>
    <property type="match status" value="1"/>
</dbReference>
<dbReference type="Pfam" id="PF00719">
    <property type="entry name" value="Pyrophosphatase"/>
    <property type="match status" value="1"/>
</dbReference>
<organism evidence="6 7">
    <name type="scientific">Hymenobacter psychrophilus</name>
    <dbReference type="NCBI Taxonomy" id="651662"/>
    <lineage>
        <taxon>Bacteria</taxon>
        <taxon>Pseudomonadati</taxon>
        <taxon>Bacteroidota</taxon>
        <taxon>Cytophagia</taxon>
        <taxon>Cytophagales</taxon>
        <taxon>Hymenobacteraceae</taxon>
        <taxon>Hymenobacter</taxon>
    </lineage>
</organism>
<dbReference type="EMBL" id="FNOV01000004">
    <property type="protein sequence ID" value="SDX90948.1"/>
    <property type="molecule type" value="Genomic_DNA"/>
</dbReference>
<dbReference type="InterPro" id="IPR036649">
    <property type="entry name" value="Pyrophosphatase_sf"/>
</dbReference>
<evidence type="ECO:0000256" key="1">
    <source>
        <dbReference type="ARBA" id="ARBA00001946"/>
    </source>
</evidence>
<evidence type="ECO:0000256" key="2">
    <source>
        <dbReference type="ARBA" id="ARBA00012146"/>
    </source>
</evidence>
<evidence type="ECO:0000313" key="6">
    <source>
        <dbReference type="EMBL" id="SDX90948.1"/>
    </source>
</evidence>
<dbReference type="Gene3D" id="3.90.80.10">
    <property type="entry name" value="Inorganic pyrophosphatase"/>
    <property type="match status" value="1"/>
</dbReference>
<evidence type="ECO:0000256" key="4">
    <source>
        <dbReference type="ARBA" id="ARBA00022801"/>
    </source>
</evidence>
<dbReference type="Proteomes" id="UP000199249">
    <property type="component" value="Unassembled WGS sequence"/>
</dbReference>
<accession>A0A1H3FKQ4</accession>
<comment type="cofactor">
    <cofactor evidence="1">
        <name>Mg(2+)</name>
        <dbReference type="ChEBI" id="CHEBI:18420"/>
    </cofactor>
</comment>
<name>A0A1H3FKQ4_9BACT</name>
<dbReference type="GO" id="GO:0006796">
    <property type="term" value="P:phosphate-containing compound metabolic process"/>
    <property type="evidence" value="ECO:0007669"/>
    <property type="project" value="InterPro"/>
</dbReference>